<dbReference type="Gramene" id="AUR62013986-RA">
    <property type="protein sequence ID" value="AUR62013986-RA:cds"/>
    <property type="gene ID" value="AUR62013986"/>
</dbReference>
<organism evidence="1 2">
    <name type="scientific">Chenopodium quinoa</name>
    <name type="common">Quinoa</name>
    <dbReference type="NCBI Taxonomy" id="63459"/>
    <lineage>
        <taxon>Eukaryota</taxon>
        <taxon>Viridiplantae</taxon>
        <taxon>Streptophyta</taxon>
        <taxon>Embryophyta</taxon>
        <taxon>Tracheophyta</taxon>
        <taxon>Spermatophyta</taxon>
        <taxon>Magnoliopsida</taxon>
        <taxon>eudicotyledons</taxon>
        <taxon>Gunneridae</taxon>
        <taxon>Pentapetalae</taxon>
        <taxon>Caryophyllales</taxon>
        <taxon>Chenopodiaceae</taxon>
        <taxon>Chenopodioideae</taxon>
        <taxon>Atripliceae</taxon>
        <taxon>Chenopodium</taxon>
    </lineage>
</organism>
<accession>A0A803LJ39</accession>
<keyword evidence="2" id="KW-1185">Reference proteome</keyword>
<sequence>MPKVFLSGKARTQHTRAILVDAAWKKQKGKDKPGWVAAMAWTEDNTGGQHGGSPGKSLLRVLDKLKLMHPLQAPADIQNITQDIIHLCRNFDRVVCVKVQRDMVRPAPMLATAERRA</sequence>
<dbReference type="AlphaFoldDB" id="A0A803LJ39"/>
<proteinExistence type="predicted"/>
<dbReference type="Proteomes" id="UP000596660">
    <property type="component" value="Unplaced"/>
</dbReference>
<reference evidence="1" key="1">
    <citation type="journal article" date="2017" name="Nature">
        <title>The genome of Chenopodium quinoa.</title>
        <authorList>
            <person name="Jarvis D.E."/>
            <person name="Ho Y.S."/>
            <person name="Lightfoot D.J."/>
            <person name="Schmoeckel S.M."/>
            <person name="Li B."/>
            <person name="Borm T.J.A."/>
            <person name="Ohyanagi H."/>
            <person name="Mineta K."/>
            <person name="Michell C.T."/>
            <person name="Saber N."/>
            <person name="Kharbatia N.M."/>
            <person name="Rupper R.R."/>
            <person name="Sharp A.R."/>
            <person name="Dally N."/>
            <person name="Boughton B.A."/>
            <person name="Woo Y.H."/>
            <person name="Gao G."/>
            <person name="Schijlen E.G.W.M."/>
            <person name="Guo X."/>
            <person name="Momin A.A."/>
            <person name="Negrao S."/>
            <person name="Al-Babili S."/>
            <person name="Gehring C."/>
            <person name="Roessner U."/>
            <person name="Jung C."/>
            <person name="Murphy K."/>
            <person name="Arold S.T."/>
            <person name="Gojobori T."/>
            <person name="van der Linden C.G."/>
            <person name="van Loo E.N."/>
            <person name="Jellen E.N."/>
            <person name="Maughan P.J."/>
            <person name="Tester M."/>
        </authorList>
    </citation>
    <scope>NUCLEOTIDE SEQUENCE [LARGE SCALE GENOMIC DNA]</scope>
    <source>
        <strain evidence="1">cv. PI 614886</strain>
    </source>
</reference>
<reference evidence="1" key="2">
    <citation type="submission" date="2021-03" db="UniProtKB">
        <authorList>
            <consortium name="EnsemblPlants"/>
        </authorList>
    </citation>
    <scope>IDENTIFICATION</scope>
</reference>
<evidence type="ECO:0000313" key="1">
    <source>
        <dbReference type="EnsemblPlants" id="AUR62013986-RA:cds"/>
    </source>
</evidence>
<name>A0A803LJ39_CHEQI</name>
<dbReference type="EnsemblPlants" id="AUR62013986-RA">
    <property type="protein sequence ID" value="AUR62013986-RA:cds"/>
    <property type="gene ID" value="AUR62013986"/>
</dbReference>
<protein>
    <submittedName>
        <fullName evidence="1">Uncharacterized protein</fullName>
    </submittedName>
</protein>
<evidence type="ECO:0000313" key="2">
    <source>
        <dbReference type="Proteomes" id="UP000596660"/>
    </source>
</evidence>